<keyword evidence="2" id="KW-0732">Signal</keyword>
<evidence type="ECO:0000256" key="2">
    <source>
        <dbReference type="ARBA" id="ARBA00022729"/>
    </source>
</evidence>
<evidence type="ECO:0000313" key="6">
    <source>
        <dbReference type="Proteomes" id="UP000326396"/>
    </source>
</evidence>
<dbReference type="Pfam" id="PF00082">
    <property type="entry name" value="Peptidase_S8"/>
    <property type="match status" value="1"/>
</dbReference>
<reference evidence="5 6" key="1">
    <citation type="submission" date="2019-05" db="EMBL/GenBank/DDBJ databases">
        <title>Mikania micrantha, genome provides insights into the molecular mechanism of rapid growth.</title>
        <authorList>
            <person name="Liu B."/>
        </authorList>
    </citation>
    <scope>NUCLEOTIDE SEQUENCE [LARGE SCALE GENOMIC DNA]</scope>
    <source>
        <strain evidence="5">NLD-2019</strain>
        <tissue evidence="5">Leaf</tissue>
    </source>
</reference>
<evidence type="ECO:0000259" key="4">
    <source>
        <dbReference type="Pfam" id="PF00082"/>
    </source>
</evidence>
<keyword evidence="6" id="KW-1185">Reference proteome</keyword>
<evidence type="ECO:0000256" key="3">
    <source>
        <dbReference type="PROSITE-ProRule" id="PRU01240"/>
    </source>
</evidence>
<dbReference type="Gene3D" id="3.40.50.200">
    <property type="entry name" value="Peptidase S8/S53 domain"/>
    <property type="match status" value="1"/>
</dbReference>
<dbReference type="InterPro" id="IPR036852">
    <property type="entry name" value="Peptidase_S8/S53_dom_sf"/>
</dbReference>
<dbReference type="PANTHER" id="PTHR10795">
    <property type="entry name" value="PROPROTEIN CONVERTASE SUBTILISIN/KEXIN"/>
    <property type="match status" value="1"/>
</dbReference>
<comment type="caution">
    <text evidence="3">Lacks conserved residue(s) required for the propagation of feature annotation.</text>
</comment>
<dbReference type="EMBL" id="SZYD01000010">
    <property type="protein sequence ID" value="KAD4983186.1"/>
    <property type="molecule type" value="Genomic_DNA"/>
</dbReference>
<dbReference type="GO" id="GO:0006508">
    <property type="term" value="P:proteolysis"/>
    <property type="evidence" value="ECO:0007669"/>
    <property type="project" value="InterPro"/>
</dbReference>
<dbReference type="SUPFAM" id="SSF52743">
    <property type="entry name" value="Subtilisin-like"/>
    <property type="match status" value="1"/>
</dbReference>
<evidence type="ECO:0000313" key="5">
    <source>
        <dbReference type="EMBL" id="KAD4983186.1"/>
    </source>
</evidence>
<protein>
    <recommendedName>
        <fullName evidence="4">Peptidase S8/S53 domain-containing protein</fullName>
    </recommendedName>
</protein>
<dbReference type="OrthoDB" id="4803627at2759"/>
<dbReference type="PROSITE" id="PS51892">
    <property type="entry name" value="SUBTILASE"/>
    <property type="match status" value="1"/>
</dbReference>
<feature type="domain" description="Peptidase S8/S53" evidence="4">
    <location>
        <begin position="50"/>
        <end position="140"/>
    </location>
</feature>
<dbReference type="Proteomes" id="UP000326396">
    <property type="component" value="Linkage Group LG18"/>
</dbReference>
<accession>A0A5N6NPM4</accession>
<gene>
    <name evidence="5" type="ORF">E3N88_19857</name>
</gene>
<proteinExistence type="inferred from homology"/>
<organism evidence="5 6">
    <name type="scientific">Mikania micrantha</name>
    <name type="common">bitter vine</name>
    <dbReference type="NCBI Taxonomy" id="192012"/>
    <lineage>
        <taxon>Eukaryota</taxon>
        <taxon>Viridiplantae</taxon>
        <taxon>Streptophyta</taxon>
        <taxon>Embryophyta</taxon>
        <taxon>Tracheophyta</taxon>
        <taxon>Spermatophyta</taxon>
        <taxon>Magnoliopsida</taxon>
        <taxon>eudicotyledons</taxon>
        <taxon>Gunneridae</taxon>
        <taxon>Pentapetalae</taxon>
        <taxon>asterids</taxon>
        <taxon>campanulids</taxon>
        <taxon>Asterales</taxon>
        <taxon>Asteraceae</taxon>
        <taxon>Asteroideae</taxon>
        <taxon>Heliantheae alliance</taxon>
        <taxon>Eupatorieae</taxon>
        <taxon>Mikania</taxon>
    </lineage>
</organism>
<name>A0A5N6NPM4_9ASTR</name>
<comment type="similarity">
    <text evidence="1 3">Belongs to the peptidase S8 family.</text>
</comment>
<dbReference type="GO" id="GO:0004252">
    <property type="term" value="F:serine-type endopeptidase activity"/>
    <property type="evidence" value="ECO:0007669"/>
    <property type="project" value="InterPro"/>
</dbReference>
<comment type="caution">
    <text evidence="5">The sequence shown here is derived from an EMBL/GenBank/DDBJ whole genome shotgun (WGS) entry which is preliminary data.</text>
</comment>
<sequence>MGHAINAFSSNDEALSLVYGKEVTSRCSETDAREPKVRILKSEAIHNPDAPIVASFSARGPSGFISDIIKPDVTAPGVEILAAFSPTGRPSGNIWDKRSFNILSGTSMACPHVASVAAFVKSFHPDWSPSAIKYALMTTEYMRIWCNISQTLGSAIPINASCPVSFTRHRDINYPSMAAQLDSPESYSGYTSHGEPPPTPPQIAFVTLIIMFRCHKITTI</sequence>
<dbReference type="AlphaFoldDB" id="A0A5N6NPM4"/>
<dbReference type="InterPro" id="IPR000209">
    <property type="entry name" value="Peptidase_S8/S53_dom"/>
</dbReference>
<dbReference type="InterPro" id="IPR045051">
    <property type="entry name" value="SBT"/>
</dbReference>
<evidence type="ECO:0000256" key="1">
    <source>
        <dbReference type="ARBA" id="ARBA00011073"/>
    </source>
</evidence>